<accession>A0ABD3PTA2</accession>
<evidence type="ECO:0000259" key="8">
    <source>
        <dbReference type="Pfam" id="PF01432"/>
    </source>
</evidence>
<comment type="similarity">
    <text evidence="1 7">Belongs to the peptidase M3 family.</text>
</comment>
<dbReference type="GO" id="GO:0046872">
    <property type="term" value="F:metal ion binding"/>
    <property type="evidence" value="ECO:0007669"/>
    <property type="project" value="UniProtKB-UniRule"/>
</dbReference>
<comment type="cofactor">
    <cofactor evidence="7">
        <name>Zn(2+)</name>
        <dbReference type="ChEBI" id="CHEBI:29105"/>
    </cofactor>
    <text evidence="7">Binds 1 zinc ion.</text>
</comment>
<dbReference type="AlphaFoldDB" id="A0ABD3PTA2"/>
<organism evidence="9 10">
    <name type="scientific">Cyclotella cryptica</name>
    <dbReference type="NCBI Taxonomy" id="29204"/>
    <lineage>
        <taxon>Eukaryota</taxon>
        <taxon>Sar</taxon>
        <taxon>Stramenopiles</taxon>
        <taxon>Ochrophyta</taxon>
        <taxon>Bacillariophyta</taxon>
        <taxon>Coscinodiscophyceae</taxon>
        <taxon>Thalassiosirophycidae</taxon>
        <taxon>Stephanodiscales</taxon>
        <taxon>Stephanodiscaceae</taxon>
        <taxon>Cyclotella</taxon>
    </lineage>
</organism>
<dbReference type="PANTHER" id="PTHR43660">
    <property type="entry name" value="DIPEPTIDYL CARBOXYPEPTIDASE"/>
    <property type="match status" value="1"/>
</dbReference>
<evidence type="ECO:0000256" key="7">
    <source>
        <dbReference type="RuleBase" id="RU003435"/>
    </source>
</evidence>
<reference evidence="9 10" key="1">
    <citation type="journal article" date="2020" name="G3 (Bethesda)">
        <title>Improved Reference Genome for Cyclotella cryptica CCMP332, a Model for Cell Wall Morphogenesis, Salinity Adaptation, and Lipid Production in Diatoms (Bacillariophyta).</title>
        <authorList>
            <person name="Roberts W.R."/>
            <person name="Downey K.M."/>
            <person name="Ruck E.C."/>
            <person name="Traller J.C."/>
            <person name="Alverson A.J."/>
        </authorList>
    </citation>
    <scope>NUCLEOTIDE SEQUENCE [LARGE SCALE GENOMIC DNA]</scope>
    <source>
        <strain evidence="9 10">CCMP332</strain>
    </source>
</reference>
<evidence type="ECO:0000256" key="6">
    <source>
        <dbReference type="ARBA" id="ARBA00023049"/>
    </source>
</evidence>
<feature type="domain" description="Peptidase M3A/M3B catalytic" evidence="8">
    <location>
        <begin position="259"/>
        <end position="718"/>
    </location>
</feature>
<dbReference type="GO" id="GO:0006508">
    <property type="term" value="P:proteolysis"/>
    <property type="evidence" value="ECO:0007669"/>
    <property type="project" value="UniProtKB-KW"/>
</dbReference>
<comment type="caution">
    <text evidence="9">The sequence shown here is derived from an EMBL/GenBank/DDBJ whole genome shotgun (WGS) entry which is preliminary data.</text>
</comment>
<keyword evidence="5 7" id="KW-0862">Zinc</keyword>
<dbReference type="CDD" id="cd06456">
    <property type="entry name" value="M3A_DCP"/>
    <property type="match status" value="1"/>
</dbReference>
<feature type="non-terminal residue" evidence="9">
    <location>
        <position position="1"/>
    </location>
</feature>
<dbReference type="Proteomes" id="UP001516023">
    <property type="component" value="Unassembled WGS sequence"/>
</dbReference>
<sequence>KSKPQRRSMTLHSTITEPTATVPARTTSNPLLSSWSNEPFHLPPFKSIEPHHFEHAFEIAMASHLDDLRSIAESEDDSFDAILAAYDRAGGELSRVSAVYGNYVSSLNTPQMQEVQSKMAPLLSRHNSKTYNVPGLFEKISRMNEIKKDKVESGEWTSEMGRLAERVYVKFVRMGALLGENEKAEYADIQAELATLQTKFMQNVLKDEEEWELILTSADMEGCPPDAIAAARKAAIDRNKTEDDAHLITLGRSTVEPFLSYASRRDLRKQVFEAFATRGELNEDRDNKKIAVEILRLRKRQAELHGKASFAEYQLEDTMAQTPEAANKLLMDVWVKAKEAANKEREMMETFLKESGECLEGGIQPWDWRYYAEKVRLAKFDFDENEMKPYFSLDSVTEAVFDVSKKLYGLKYLRRPDIVTYHPDVNVYEVRRDKENGEDELVAIFIHDNYARPYKSSGAWMSEYRTQTKNLIPGTDPMQSIPIVSNNNNFAKGSDKTLLSFDDGITLFHEMGHGHHGMLSDCTYEYLASTSVLKDFVELPSQLMEHWLSEPEVLKKHAKHYQTGQVLPDELIKRFKAAQLFNEGFATIEYTSCALLDIAIHSLTEYSEDFDLAQFEKEYLEKMGMPQGIIMRHRPPHFLHLFASSSYAAGYYVYMWAQVLDNDVFAAFKETGNVFDAATAERCRKFIYSSGNTIPPQDLFRMFRGRDPEVKFMLENRGLV</sequence>
<proteinExistence type="inferred from homology"/>
<dbReference type="Gene3D" id="3.40.390.10">
    <property type="entry name" value="Collagenase (Catalytic Domain)"/>
    <property type="match status" value="1"/>
</dbReference>
<evidence type="ECO:0000313" key="10">
    <source>
        <dbReference type="Proteomes" id="UP001516023"/>
    </source>
</evidence>
<evidence type="ECO:0000256" key="3">
    <source>
        <dbReference type="ARBA" id="ARBA00022723"/>
    </source>
</evidence>
<keyword evidence="6 7" id="KW-0482">Metalloprotease</keyword>
<gene>
    <name evidence="9" type="ORF">HJC23_008797</name>
</gene>
<dbReference type="InterPro" id="IPR001567">
    <property type="entry name" value="Pept_M3A_M3B_dom"/>
</dbReference>
<dbReference type="Pfam" id="PF01432">
    <property type="entry name" value="Peptidase_M3"/>
    <property type="match status" value="1"/>
</dbReference>
<evidence type="ECO:0000256" key="4">
    <source>
        <dbReference type="ARBA" id="ARBA00022801"/>
    </source>
</evidence>
<protein>
    <recommendedName>
        <fullName evidence="8">Peptidase M3A/M3B catalytic domain-containing protein</fullName>
    </recommendedName>
</protein>
<evidence type="ECO:0000256" key="5">
    <source>
        <dbReference type="ARBA" id="ARBA00022833"/>
    </source>
</evidence>
<dbReference type="InterPro" id="IPR024077">
    <property type="entry name" value="Neurolysin/TOP_dom2"/>
</dbReference>
<name>A0ABD3PTA2_9STRA</name>
<dbReference type="EMBL" id="JABMIG020000125">
    <property type="protein sequence ID" value="KAL3790591.1"/>
    <property type="molecule type" value="Genomic_DNA"/>
</dbReference>
<dbReference type="Gene3D" id="1.10.1370.10">
    <property type="entry name" value="Neurolysin, domain 3"/>
    <property type="match status" value="1"/>
</dbReference>
<evidence type="ECO:0000256" key="2">
    <source>
        <dbReference type="ARBA" id="ARBA00022670"/>
    </source>
</evidence>
<dbReference type="GO" id="GO:0008237">
    <property type="term" value="F:metallopeptidase activity"/>
    <property type="evidence" value="ECO:0007669"/>
    <property type="project" value="UniProtKB-KW"/>
</dbReference>
<evidence type="ECO:0000313" key="9">
    <source>
        <dbReference type="EMBL" id="KAL3790591.1"/>
    </source>
</evidence>
<keyword evidence="3 7" id="KW-0479">Metal-binding</keyword>
<keyword evidence="4 7" id="KW-0378">Hydrolase</keyword>
<keyword evidence="10" id="KW-1185">Reference proteome</keyword>
<evidence type="ECO:0000256" key="1">
    <source>
        <dbReference type="ARBA" id="ARBA00006040"/>
    </source>
</evidence>
<dbReference type="InterPro" id="IPR034005">
    <property type="entry name" value="M3A_DCP"/>
</dbReference>
<dbReference type="SUPFAM" id="SSF55486">
    <property type="entry name" value="Metalloproteases ('zincins'), catalytic domain"/>
    <property type="match status" value="1"/>
</dbReference>
<keyword evidence="2 7" id="KW-0645">Protease</keyword>
<dbReference type="PANTHER" id="PTHR43660:SF1">
    <property type="entry name" value="DIPEPTIDYL CARBOXYPEPTIDASE"/>
    <property type="match status" value="1"/>
</dbReference>
<dbReference type="InterPro" id="IPR024079">
    <property type="entry name" value="MetalloPept_cat_dom_sf"/>
</dbReference>
<dbReference type="InterPro" id="IPR045090">
    <property type="entry name" value="Pept_M3A_M3B"/>
</dbReference>